<sequence>MSKKLNVCLIGVIFAISSFSAIAEQDNTVTGDKATDMVADIVVARPLGLVSTVLGTVLTVISLPFTIPTGSVGDTARELIVKPAEYTFNRPLGEFHHCGEDRHPCGASD</sequence>
<dbReference type="RefSeq" id="WP_124947493.1">
    <property type="nucleotide sequence ID" value="NZ_BHVT01000073.1"/>
</dbReference>
<dbReference type="EMBL" id="SMCO01000001">
    <property type="protein sequence ID" value="TCV90589.1"/>
    <property type="molecule type" value="Genomic_DNA"/>
</dbReference>
<dbReference type="AlphaFoldDB" id="A0A4V2W351"/>
<evidence type="ECO:0000313" key="4">
    <source>
        <dbReference type="Proteomes" id="UP000295367"/>
    </source>
</evidence>
<keyword evidence="1" id="KW-1133">Transmembrane helix</keyword>
<gene>
    <name evidence="3" type="ORF">EDC63_101563</name>
</gene>
<dbReference type="OrthoDB" id="332175at2"/>
<organism evidence="3 4">
    <name type="scientific">Sulfurirhabdus autotrophica</name>
    <dbReference type="NCBI Taxonomy" id="1706046"/>
    <lineage>
        <taxon>Bacteria</taxon>
        <taxon>Pseudomonadati</taxon>
        <taxon>Pseudomonadota</taxon>
        <taxon>Betaproteobacteria</taxon>
        <taxon>Nitrosomonadales</taxon>
        <taxon>Sulfuricellaceae</taxon>
        <taxon>Sulfurirhabdus</taxon>
    </lineage>
</organism>
<protein>
    <submittedName>
        <fullName evidence="3">Uncharacterized protein</fullName>
    </submittedName>
</protein>
<evidence type="ECO:0000256" key="1">
    <source>
        <dbReference type="SAM" id="Phobius"/>
    </source>
</evidence>
<accession>A0A4V2W351</accession>
<keyword evidence="4" id="KW-1185">Reference proteome</keyword>
<reference evidence="3 4" key="1">
    <citation type="submission" date="2019-03" db="EMBL/GenBank/DDBJ databases">
        <title>Genomic Encyclopedia of Type Strains, Phase IV (KMG-IV): sequencing the most valuable type-strain genomes for metagenomic binning, comparative biology and taxonomic classification.</title>
        <authorList>
            <person name="Goeker M."/>
        </authorList>
    </citation>
    <scope>NUCLEOTIDE SEQUENCE [LARGE SCALE GENOMIC DNA]</scope>
    <source>
        <strain evidence="3 4">DSM 100309</strain>
    </source>
</reference>
<feature type="transmembrane region" description="Helical" evidence="1">
    <location>
        <begin position="47"/>
        <end position="67"/>
    </location>
</feature>
<keyword evidence="2" id="KW-0732">Signal</keyword>
<name>A0A4V2W351_9PROT</name>
<feature type="chain" id="PRO_5020502796" evidence="2">
    <location>
        <begin position="24"/>
        <end position="109"/>
    </location>
</feature>
<keyword evidence="1" id="KW-0472">Membrane</keyword>
<evidence type="ECO:0000256" key="2">
    <source>
        <dbReference type="SAM" id="SignalP"/>
    </source>
</evidence>
<dbReference type="Proteomes" id="UP000295367">
    <property type="component" value="Unassembled WGS sequence"/>
</dbReference>
<feature type="signal peptide" evidence="2">
    <location>
        <begin position="1"/>
        <end position="23"/>
    </location>
</feature>
<proteinExistence type="predicted"/>
<comment type="caution">
    <text evidence="3">The sequence shown here is derived from an EMBL/GenBank/DDBJ whole genome shotgun (WGS) entry which is preliminary data.</text>
</comment>
<evidence type="ECO:0000313" key="3">
    <source>
        <dbReference type="EMBL" id="TCV90589.1"/>
    </source>
</evidence>
<keyword evidence="1" id="KW-0812">Transmembrane</keyword>